<organism evidence="6 7">
    <name type="scientific">Candidatus Uhrbacteria bacterium GW2011_GWF2_46_218</name>
    <dbReference type="NCBI Taxonomy" id="1619001"/>
    <lineage>
        <taxon>Bacteria</taxon>
        <taxon>Candidatus Uhriibacteriota</taxon>
    </lineage>
</organism>
<dbReference type="CDD" id="cd03255">
    <property type="entry name" value="ABC_MJ0796_LolCDE_FtsE"/>
    <property type="match status" value="1"/>
</dbReference>
<dbReference type="GO" id="GO:0005524">
    <property type="term" value="F:ATP binding"/>
    <property type="evidence" value="ECO:0007669"/>
    <property type="project" value="UniProtKB-KW"/>
</dbReference>
<dbReference type="GO" id="GO:0022857">
    <property type="term" value="F:transmembrane transporter activity"/>
    <property type="evidence" value="ECO:0007669"/>
    <property type="project" value="UniProtKB-ARBA"/>
</dbReference>
<keyword evidence="2" id="KW-0813">Transport</keyword>
<dbReference type="FunFam" id="3.40.50.300:FF:000032">
    <property type="entry name" value="Export ABC transporter ATP-binding protein"/>
    <property type="match status" value="1"/>
</dbReference>
<dbReference type="GO" id="GO:0098796">
    <property type="term" value="C:membrane protein complex"/>
    <property type="evidence" value="ECO:0007669"/>
    <property type="project" value="UniProtKB-ARBA"/>
</dbReference>
<accession>A0A0G1PNS1</accession>
<dbReference type="PANTHER" id="PTHR42798">
    <property type="entry name" value="LIPOPROTEIN-RELEASING SYSTEM ATP-BINDING PROTEIN LOLD"/>
    <property type="match status" value="1"/>
</dbReference>
<comment type="caution">
    <text evidence="6">The sequence shown here is derived from an EMBL/GenBank/DDBJ whole genome shotgun (WGS) entry which is preliminary data.</text>
</comment>
<gene>
    <name evidence="6" type="ORF">UX45_C0001G0031</name>
</gene>
<feature type="domain" description="ABC transporter" evidence="5">
    <location>
        <begin position="6"/>
        <end position="236"/>
    </location>
</feature>
<evidence type="ECO:0000256" key="4">
    <source>
        <dbReference type="ARBA" id="ARBA00022840"/>
    </source>
</evidence>
<evidence type="ECO:0000259" key="5">
    <source>
        <dbReference type="PROSITE" id="PS50893"/>
    </source>
</evidence>
<dbReference type="AlphaFoldDB" id="A0A0G1PNS1"/>
<dbReference type="GO" id="GO:0016887">
    <property type="term" value="F:ATP hydrolysis activity"/>
    <property type="evidence" value="ECO:0007669"/>
    <property type="project" value="InterPro"/>
</dbReference>
<name>A0A0G1PNS1_9BACT</name>
<reference evidence="6 7" key="1">
    <citation type="journal article" date="2015" name="Nature">
        <title>rRNA introns, odd ribosomes, and small enigmatic genomes across a large radiation of phyla.</title>
        <authorList>
            <person name="Brown C.T."/>
            <person name="Hug L.A."/>
            <person name="Thomas B.C."/>
            <person name="Sharon I."/>
            <person name="Castelle C.J."/>
            <person name="Singh A."/>
            <person name="Wilkins M.J."/>
            <person name="Williams K.H."/>
            <person name="Banfield J.F."/>
        </authorList>
    </citation>
    <scope>NUCLEOTIDE SEQUENCE [LARGE SCALE GENOMIC DNA]</scope>
</reference>
<evidence type="ECO:0000256" key="1">
    <source>
        <dbReference type="ARBA" id="ARBA00005417"/>
    </source>
</evidence>
<dbReference type="PROSITE" id="PS00211">
    <property type="entry name" value="ABC_TRANSPORTER_1"/>
    <property type="match status" value="1"/>
</dbReference>
<dbReference type="PANTHER" id="PTHR42798:SF6">
    <property type="entry name" value="CELL DIVISION ATP-BINDING PROTEIN FTSE"/>
    <property type="match status" value="1"/>
</dbReference>
<proteinExistence type="inferred from homology"/>
<dbReference type="PROSITE" id="PS50893">
    <property type="entry name" value="ABC_TRANSPORTER_2"/>
    <property type="match status" value="1"/>
</dbReference>
<dbReference type="EMBL" id="LCMG01000001">
    <property type="protein sequence ID" value="KKU34322.1"/>
    <property type="molecule type" value="Genomic_DNA"/>
</dbReference>
<protein>
    <submittedName>
        <fullName evidence="6">ABC transporter</fullName>
    </submittedName>
</protein>
<dbReference type="Pfam" id="PF00005">
    <property type="entry name" value="ABC_tran"/>
    <property type="match status" value="1"/>
</dbReference>
<dbReference type="Proteomes" id="UP000034705">
    <property type="component" value="Unassembled WGS sequence"/>
</dbReference>
<dbReference type="SMART" id="SM00382">
    <property type="entry name" value="AAA"/>
    <property type="match status" value="1"/>
</dbReference>
<dbReference type="SUPFAM" id="SSF52540">
    <property type="entry name" value="P-loop containing nucleoside triphosphate hydrolases"/>
    <property type="match status" value="1"/>
</dbReference>
<comment type="similarity">
    <text evidence="1">Belongs to the ABC transporter superfamily.</text>
</comment>
<sequence>MSVPLIQFQNVTKEFVNGEVVTPAIRGVTFSIDKGEFISIMGPSGSGKSTLMHIMGFLDVLSSGMYLFGGKDVSRLSEDELALMRRKEVGFIFQTFNLLAKSTVIDNVILPMVYVGVSKTERMRKAKAALEEVGLGHRLSHFSNQLSGGERQRVAIARAFINKPSVVFADEPTGNLDTKSGTLILQKLQEMNEQGHTIVMVTHEEEAAHYSRRILRVRDGEILSDIQNGQPRHGEYHK</sequence>
<evidence type="ECO:0000256" key="2">
    <source>
        <dbReference type="ARBA" id="ARBA00022448"/>
    </source>
</evidence>
<dbReference type="InterPro" id="IPR027417">
    <property type="entry name" value="P-loop_NTPase"/>
</dbReference>
<evidence type="ECO:0000256" key="3">
    <source>
        <dbReference type="ARBA" id="ARBA00022741"/>
    </source>
</evidence>
<dbReference type="InterPro" id="IPR003593">
    <property type="entry name" value="AAA+_ATPase"/>
</dbReference>
<keyword evidence="4" id="KW-0067">ATP-binding</keyword>
<dbReference type="InterPro" id="IPR003439">
    <property type="entry name" value="ABC_transporter-like_ATP-bd"/>
</dbReference>
<dbReference type="InterPro" id="IPR017871">
    <property type="entry name" value="ABC_transporter-like_CS"/>
</dbReference>
<evidence type="ECO:0000313" key="6">
    <source>
        <dbReference type="EMBL" id="KKU34322.1"/>
    </source>
</evidence>
<evidence type="ECO:0000313" key="7">
    <source>
        <dbReference type="Proteomes" id="UP000034705"/>
    </source>
</evidence>
<dbReference type="InterPro" id="IPR017911">
    <property type="entry name" value="MacB-like_ATP-bd"/>
</dbReference>
<keyword evidence="3" id="KW-0547">Nucleotide-binding</keyword>
<dbReference type="Gene3D" id="3.40.50.300">
    <property type="entry name" value="P-loop containing nucleotide triphosphate hydrolases"/>
    <property type="match status" value="1"/>
</dbReference>